<name>A0ABQ5FQU6_9ASTR</name>
<keyword evidence="5" id="KW-1185">Reference proteome</keyword>
<keyword evidence="4" id="KW-0808">Transferase</keyword>
<evidence type="ECO:0000256" key="1">
    <source>
        <dbReference type="PROSITE-ProRule" id="PRU00047"/>
    </source>
</evidence>
<comment type="caution">
    <text evidence="4">The sequence shown here is derived from an EMBL/GenBank/DDBJ whole genome shotgun (WGS) entry which is preliminary data.</text>
</comment>
<keyword evidence="1" id="KW-0479">Metal-binding</keyword>
<dbReference type="PROSITE" id="PS50158">
    <property type="entry name" value="ZF_CCHC"/>
    <property type="match status" value="1"/>
</dbReference>
<evidence type="ECO:0000313" key="4">
    <source>
        <dbReference type="EMBL" id="GJT65052.1"/>
    </source>
</evidence>
<dbReference type="InterPro" id="IPR000477">
    <property type="entry name" value="RT_dom"/>
</dbReference>
<evidence type="ECO:0000259" key="3">
    <source>
        <dbReference type="PROSITE" id="PS50158"/>
    </source>
</evidence>
<dbReference type="InterPro" id="IPR001878">
    <property type="entry name" value="Znf_CCHC"/>
</dbReference>
<dbReference type="InterPro" id="IPR052343">
    <property type="entry name" value="Retrotransposon-Effector_Assoc"/>
</dbReference>
<dbReference type="EMBL" id="BQNB010017599">
    <property type="protein sequence ID" value="GJT65052.1"/>
    <property type="molecule type" value="Genomic_DNA"/>
</dbReference>
<dbReference type="SMART" id="SM00343">
    <property type="entry name" value="ZnF_C2HC"/>
    <property type="match status" value="1"/>
</dbReference>
<keyword evidence="1" id="KW-0862">Zinc</keyword>
<evidence type="ECO:0000256" key="2">
    <source>
        <dbReference type="SAM" id="MobiDB-lite"/>
    </source>
</evidence>
<organism evidence="4 5">
    <name type="scientific">Tanacetum coccineum</name>
    <dbReference type="NCBI Taxonomy" id="301880"/>
    <lineage>
        <taxon>Eukaryota</taxon>
        <taxon>Viridiplantae</taxon>
        <taxon>Streptophyta</taxon>
        <taxon>Embryophyta</taxon>
        <taxon>Tracheophyta</taxon>
        <taxon>Spermatophyta</taxon>
        <taxon>Magnoliopsida</taxon>
        <taxon>eudicotyledons</taxon>
        <taxon>Gunneridae</taxon>
        <taxon>Pentapetalae</taxon>
        <taxon>asterids</taxon>
        <taxon>campanulids</taxon>
        <taxon>Asterales</taxon>
        <taxon>Asteraceae</taxon>
        <taxon>Asteroideae</taxon>
        <taxon>Anthemideae</taxon>
        <taxon>Anthemidinae</taxon>
        <taxon>Tanacetum</taxon>
    </lineage>
</organism>
<dbReference type="Proteomes" id="UP001151760">
    <property type="component" value="Unassembled WGS sequence"/>
</dbReference>
<feature type="compositionally biased region" description="Basic and acidic residues" evidence="2">
    <location>
        <begin position="1"/>
        <end position="10"/>
    </location>
</feature>
<feature type="domain" description="CCHC-type" evidence="3">
    <location>
        <begin position="987"/>
        <end position="1004"/>
    </location>
</feature>
<reference evidence="4" key="2">
    <citation type="submission" date="2022-01" db="EMBL/GenBank/DDBJ databases">
        <authorList>
            <person name="Yamashiro T."/>
            <person name="Shiraishi A."/>
            <person name="Satake H."/>
            <person name="Nakayama K."/>
        </authorList>
    </citation>
    <scope>NUCLEOTIDE SEQUENCE</scope>
</reference>
<protein>
    <submittedName>
        <fullName evidence="4">RNA-directed DNA polymerase, eukaryota, reverse transcriptase zinc-binding domain protein</fullName>
    </submittedName>
</protein>
<dbReference type="GO" id="GO:0003964">
    <property type="term" value="F:RNA-directed DNA polymerase activity"/>
    <property type="evidence" value="ECO:0007669"/>
    <property type="project" value="UniProtKB-KW"/>
</dbReference>
<feature type="region of interest" description="Disordered" evidence="2">
    <location>
        <begin position="964"/>
        <end position="987"/>
    </location>
</feature>
<dbReference type="Pfam" id="PF00078">
    <property type="entry name" value="RVT_1"/>
    <property type="match status" value="1"/>
</dbReference>
<dbReference type="PANTHER" id="PTHR46890:SF48">
    <property type="entry name" value="RNA-DIRECTED DNA POLYMERASE"/>
    <property type="match status" value="1"/>
</dbReference>
<dbReference type="InterPro" id="IPR036875">
    <property type="entry name" value="Znf_CCHC_sf"/>
</dbReference>
<keyword evidence="4" id="KW-0695">RNA-directed DNA polymerase</keyword>
<sequence length="1100" mass="126740">MESAKKEKVVAQDLNSSEPDYPPGFTPLVSHCNNKEGEEVNRMGCVDADNVVDKSQDTNTKEDVEVNMSCNVGGAETVRCDSGNDSSGCSKQDHVDSLNLTTKPLDGFSMLELQETKLSRLDMFMVKYIWGNMSFDFATCSAQEGTWMFINTDLLFMSIYAPQDISRKRHLWSYVSGKINRWHGEVRPSIDENFQKRLGDHHILELEHDVSDEEIKKAVWDCSSDKSSGPDGFTFEFFKKFWYLVGGDIIKVVKEFFSEVVDELVSHGQATFIKGRQILDGPLILNEVISWCKARNEQALIFKVDFQKAYDSSSKASILVNGSPSDEFSFRRGLRQGDPLSPFLFILVMESLHVSFQRIIARGMFSPLLIGKGELVSVSHLFYADDAMFLGKWSRENMNALVMMLHFFFSYTHLCEDKRPRKSSSEFWLREYSFSSVQIMAECFGCEVILKLEERKITWVSWKTVMAEKQYGGLGVSSLFALNHALLFKWIWRFLNSQSGFWQSIIKAIYGPNGSLDEPIPRCSGGSVWVMIRKSIDILKSKGVDLMQFCNKVIRNGSSNSFLHERWNGDTCFKVRFHRLFNLELEKDISVAQKLHLSDCASSFRRRPRGGLEESQWNEMVQVLGTMVLSSSNDRWRWSLNGNGSFLVSSVRKEIDKHLLVMSSAPTRWSKLMPIEVNVFIWRMLLDKLPTRSNLSDIGVDVPCVLCPVYRLIGRWWSIHIPEFSDLASWESWFKELHITSLHKSVLEATFFSLWWHVWVFRNASVFAVVKPKKCMLFDNIVSQPLFWMNHRSRKGRVNLAAWLKDPLDAISNMSSTNEEKGIYETIIDACDNKRGGIQVKDNKIDLLVQQYEQFTIPEEESIDNGFARFNTIITSLKALDEESKDLTSLALDELIRNIKVYEVIIKKDSEMVKAKRGQNKSLTLKAKKESSDEYSSTSDSEDEEYDMAVRDFKKFFKRRKRFVKQPQDERKSSQRNKDDKNDKSERKCFKCEDPNHLIRECPKLPRNYNQRAFVGGSWSDSDEEGEEKTKDENCLMAKGSNEVFYETEFFSDDLSSLDEKNLDSEYNRLYYPFSNSLTGLPKDFTFKALSLEDVEENTI</sequence>
<evidence type="ECO:0000313" key="5">
    <source>
        <dbReference type="Proteomes" id="UP001151760"/>
    </source>
</evidence>
<proteinExistence type="predicted"/>
<dbReference type="PANTHER" id="PTHR46890">
    <property type="entry name" value="NON-LTR RETROLELEMENT REVERSE TRANSCRIPTASE-LIKE PROTEIN-RELATED"/>
    <property type="match status" value="1"/>
</dbReference>
<gene>
    <name evidence="4" type="ORF">Tco_1016532</name>
</gene>
<reference evidence="4" key="1">
    <citation type="journal article" date="2022" name="Int. J. Mol. Sci.">
        <title>Draft Genome of Tanacetum Coccineum: Genomic Comparison of Closely Related Tanacetum-Family Plants.</title>
        <authorList>
            <person name="Yamashiro T."/>
            <person name="Shiraishi A."/>
            <person name="Nakayama K."/>
            <person name="Satake H."/>
        </authorList>
    </citation>
    <scope>NUCLEOTIDE SEQUENCE</scope>
</reference>
<keyword evidence="4" id="KW-0548">Nucleotidyltransferase</keyword>
<accession>A0ABQ5FQU6</accession>
<keyword evidence="1" id="KW-0863">Zinc-finger</keyword>
<dbReference type="SUPFAM" id="SSF57756">
    <property type="entry name" value="Retrovirus zinc finger-like domains"/>
    <property type="match status" value="1"/>
</dbReference>
<feature type="compositionally biased region" description="Basic and acidic residues" evidence="2">
    <location>
        <begin position="967"/>
        <end position="987"/>
    </location>
</feature>
<feature type="region of interest" description="Disordered" evidence="2">
    <location>
        <begin position="1"/>
        <end position="27"/>
    </location>
</feature>